<keyword evidence="8" id="KW-1185">Reference proteome</keyword>
<dbReference type="Pfam" id="PF04616">
    <property type="entry name" value="Glyco_hydro_43"/>
    <property type="match status" value="1"/>
</dbReference>
<dbReference type="InterPro" id="IPR051795">
    <property type="entry name" value="Glycosyl_Hydrlase_43"/>
</dbReference>
<keyword evidence="2 5" id="KW-0378">Hydrolase</keyword>
<dbReference type="InterPro" id="IPR023296">
    <property type="entry name" value="Glyco_hydro_beta-prop_sf"/>
</dbReference>
<sequence length="468" mass="51072">MYAATIRYHEGVFYVICEYLGTTTNQPSGVVFKSTDPFDDKAWSDPVKFIAGKIDPDLFWDDDGKVYVATQGIIIQEMNIDTGEMGPIHQLWNGTGGVWPEGPHIDKKDGWYYLLIAEGGTGEDHAVTMARARNITGPYEPSPYNPHLTNRGTNEYFQTVGHADLFQDGNGEWWGTALATRWGGNGAYFPMGRETVLFPMTWNTGEWPVMQPVRGKMSGWELPEQSRDIPGDGPFNDDPDVYDFAEGTAIPRNLVYWRVPLESSFAVSDKGLEVALGRNNIAGSPGGPEPAAKAISFIGRRQTDSTFSFSVDLSFTPTAAKQEAGITAFLTQYANIQLGVVSENGTLSFRFNSTESQNEKTALPTAWTGKPIRLGIEMPNPSEYVFSVSLASDDAGKIDIGKASAAQLSGGTGSFVGTLIGVYATCNGVGEGLNCPEDTPKAYFNRWRYTGITQYISATESVSSEEHN</sequence>
<feature type="site" description="Important for catalytic activity, responsible for pKa modulation of the active site Glu and correct orientation of both the proton donor and substrate" evidence="4">
    <location>
        <position position="55"/>
    </location>
</feature>
<proteinExistence type="inferred from homology"/>
<evidence type="ECO:0000256" key="3">
    <source>
        <dbReference type="ARBA" id="ARBA00023295"/>
    </source>
</evidence>
<feature type="domain" description="Beta-xylosidase C-terminal Concanavalin A-like" evidence="6">
    <location>
        <begin position="249"/>
        <end position="431"/>
    </location>
</feature>
<dbReference type="PANTHER" id="PTHR42812">
    <property type="entry name" value="BETA-XYLOSIDASE"/>
    <property type="match status" value="1"/>
</dbReference>
<dbReference type="Pfam" id="PF17851">
    <property type="entry name" value="GH43_C2"/>
    <property type="match status" value="1"/>
</dbReference>
<keyword evidence="3 5" id="KW-0326">Glycosidase</keyword>
<protein>
    <submittedName>
        <fullName evidence="7">Glycosyl hydrolase</fullName>
    </submittedName>
</protein>
<evidence type="ECO:0000256" key="2">
    <source>
        <dbReference type="ARBA" id="ARBA00022801"/>
    </source>
</evidence>
<dbReference type="InterPro" id="IPR041542">
    <property type="entry name" value="GH43_C2"/>
</dbReference>
<dbReference type="AlphaFoldDB" id="A0A6A5QA62"/>
<organism evidence="7 8">
    <name type="scientific">Ampelomyces quisqualis</name>
    <name type="common">Powdery mildew agent</name>
    <dbReference type="NCBI Taxonomy" id="50730"/>
    <lineage>
        <taxon>Eukaryota</taxon>
        <taxon>Fungi</taxon>
        <taxon>Dikarya</taxon>
        <taxon>Ascomycota</taxon>
        <taxon>Pezizomycotina</taxon>
        <taxon>Dothideomycetes</taxon>
        <taxon>Pleosporomycetidae</taxon>
        <taxon>Pleosporales</taxon>
        <taxon>Pleosporineae</taxon>
        <taxon>Phaeosphaeriaceae</taxon>
        <taxon>Ampelomyces</taxon>
    </lineage>
</organism>
<dbReference type="InterPro" id="IPR013320">
    <property type="entry name" value="ConA-like_dom_sf"/>
</dbReference>
<name>A0A6A5QA62_AMPQU</name>
<accession>A0A6A5QA62</accession>
<dbReference type="GO" id="GO:0004553">
    <property type="term" value="F:hydrolase activity, hydrolyzing O-glycosyl compounds"/>
    <property type="evidence" value="ECO:0007669"/>
    <property type="project" value="InterPro"/>
</dbReference>
<reference evidence="7" key="1">
    <citation type="journal article" date="2020" name="Stud. Mycol.">
        <title>101 Dothideomycetes genomes: a test case for predicting lifestyles and emergence of pathogens.</title>
        <authorList>
            <person name="Haridas S."/>
            <person name="Albert R."/>
            <person name="Binder M."/>
            <person name="Bloem J."/>
            <person name="Labutti K."/>
            <person name="Salamov A."/>
            <person name="Andreopoulos B."/>
            <person name="Baker S."/>
            <person name="Barry K."/>
            <person name="Bills G."/>
            <person name="Bluhm B."/>
            <person name="Cannon C."/>
            <person name="Castanera R."/>
            <person name="Culley D."/>
            <person name="Daum C."/>
            <person name="Ezra D."/>
            <person name="Gonzalez J."/>
            <person name="Henrissat B."/>
            <person name="Kuo A."/>
            <person name="Liang C."/>
            <person name="Lipzen A."/>
            <person name="Lutzoni F."/>
            <person name="Magnuson J."/>
            <person name="Mondo S."/>
            <person name="Nolan M."/>
            <person name="Ohm R."/>
            <person name="Pangilinan J."/>
            <person name="Park H.-J."/>
            <person name="Ramirez L."/>
            <person name="Alfaro M."/>
            <person name="Sun H."/>
            <person name="Tritt A."/>
            <person name="Yoshinaga Y."/>
            <person name="Zwiers L.-H."/>
            <person name="Turgeon B."/>
            <person name="Goodwin S."/>
            <person name="Spatafora J."/>
            <person name="Crous P."/>
            <person name="Grigoriev I."/>
        </authorList>
    </citation>
    <scope>NUCLEOTIDE SEQUENCE</scope>
    <source>
        <strain evidence="7">HMLAC05119</strain>
    </source>
</reference>
<evidence type="ECO:0000313" key="8">
    <source>
        <dbReference type="Proteomes" id="UP000800096"/>
    </source>
</evidence>
<evidence type="ECO:0000256" key="1">
    <source>
        <dbReference type="ARBA" id="ARBA00009865"/>
    </source>
</evidence>
<dbReference type="Gene3D" id="2.115.10.20">
    <property type="entry name" value="Glycosyl hydrolase domain, family 43"/>
    <property type="match status" value="1"/>
</dbReference>
<dbReference type="PANTHER" id="PTHR42812:SF17">
    <property type="entry name" value="BETA-XYLOSIDASE C-TERMINAL CONCANAVALIN A-LIKE DOMAIN-CONTAINING PROTEIN-RELATED"/>
    <property type="match status" value="1"/>
</dbReference>
<dbReference type="Gene3D" id="2.60.120.200">
    <property type="match status" value="1"/>
</dbReference>
<dbReference type="OrthoDB" id="408373at2759"/>
<comment type="similarity">
    <text evidence="1 5">Belongs to the glycosyl hydrolase 43 family.</text>
</comment>
<dbReference type="SUPFAM" id="SSF49899">
    <property type="entry name" value="Concanavalin A-like lectins/glucanases"/>
    <property type="match status" value="1"/>
</dbReference>
<evidence type="ECO:0000259" key="6">
    <source>
        <dbReference type="Pfam" id="PF17851"/>
    </source>
</evidence>
<gene>
    <name evidence="7" type="ORF">BDU57DRAFT_524518</name>
</gene>
<dbReference type="GO" id="GO:0005975">
    <property type="term" value="P:carbohydrate metabolic process"/>
    <property type="evidence" value="ECO:0007669"/>
    <property type="project" value="InterPro"/>
</dbReference>
<dbReference type="Proteomes" id="UP000800096">
    <property type="component" value="Unassembled WGS sequence"/>
</dbReference>
<dbReference type="InterPro" id="IPR006710">
    <property type="entry name" value="Glyco_hydro_43"/>
</dbReference>
<evidence type="ECO:0000256" key="5">
    <source>
        <dbReference type="RuleBase" id="RU361187"/>
    </source>
</evidence>
<dbReference type="SUPFAM" id="SSF75005">
    <property type="entry name" value="Arabinanase/levansucrase/invertase"/>
    <property type="match status" value="1"/>
</dbReference>
<evidence type="ECO:0000256" key="4">
    <source>
        <dbReference type="PIRSR" id="PIRSR606710-2"/>
    </source>
</evidence>
<evidence type="ECO:0000313" key="7">
    <source>
        <dbReference type="EMBL" id="KAF1911404.1"/>
    </source>
</evidence>
<dbReference type="EMBL" id="ML979144">
    <property type="protein sequence ID" value="KAF1911404.1"/>
    <property type="molecule type" value="Genomic_DNA"/>
</dbReference>